<evidence type="ECO:0000313" key="3">
    <source>
        <dbReference type="Proteomes" id="UP000695562"/>
    </source>
</evidence>
<dbReference type="SUPFAM" id="SSF52058">
    <property type="entry name" value="L domain-like"/>
    <property type="match status" value="1"/>
</dbReference>
<keyword evidence="3" id="KW-1185">Reference proteome</keyword>
<name>A0A8J4Q571_9MYCE</name>
<evidence type="ECO:0000256" key="1">
    <source>
        <dbReference type="ARBA" id="ARBA00022737"/>
    </source>
</evidence>
<evidence type="ECO:0000313" key="2">
    <source>
        <dbReference type="EMBL" id="KAF2078504.1"/>
    </source>
</evidence>
<dbReference type="PANTHER" id="PTHR32134">
    <property type="entry name" value="FNIP REPEAT-CONTAINING PROTEIN"/>
    <property type="match status" value="1"/>
</dbReference>
<dbReference type="Pfam" id="PF05725">
    <property type="entry name" value="FNIP"/>
    <property type="match status" value="1"/>
</dbReference>
<organism evidence="2 3">
    <name type="scientific">Polysphondylium violaceum</name>
    <dbReference type="NCBI Taxonomy" id="133409"/>
    <lineage>
        <taxon>Eukaryota</taxon>
        <taxon>Amoebozoa</taxon>
        <taxon>Evosea</taxon>
        <taxon>Eumycetozoa</taxon>
        <taxon>Dictyostelia</taxon>
        <taxon>Dictyosteliales</taxon>
        <taxon>Dictyosteliaceae</taxon>
        <taxon>Polysphondylium</taxon>
    </lineage>
</organism>
<dbReference type="EMBL" id="AJWJ01000004">
    <property type="protein sequence ID" value="KAF2078504.1"/>
    <property type="molecule type" value="Genomic_DNA"/>
</dbReference>
<sequence length="513" mass="58290">MGESFYLIWRNQYIRRMIRNIVCQGVVINVDKEYMCDNQQYLSLFTNKEKLDYNISIRFKGDTIDYLDINNNRDMINVVDLKIKADFNFNEIHDGVHTLLLKLANGKRTAGMGQLPDSITKLTFFAMPPRTGAPPIVQHLISNLPCKLQELSFTYIDDCIHSRCVLPQSLTDLHYAGLCDSMKWLVVPPNKLYKRCDLELDSYESFQWLLENKFIGKIRIGPGAIPVLKSHPLPSHVTDVNLEYGVPEPDLLLPHTVERLYCSNSGTPFSHITQLKLLNIYDEYSIKLEKGVLPRSLESLFIRNNQPLEADVLPPTLTSLYMYRFNQPLCINVLPLSLTDLYLGAFNQPLNAFVLPSKLKKLNLRGFEQPTFFANSLPVSLTRLYLDAFKGSFDQCQPLDNLKRLRIDSLVPSVAGIVTNVKKLDLEVDTEISDPSGTCLANTSIESLYLSVKLKSTLYPNSLPPTIKYLSLVNVVIESDNVIPSSCRYLKSRNSKIDPISIPKSARYLKSIQ</sequence>
<dbReference type="PANTHER" id="PTHR32134:SF92">
    <property type="entry name" value="FNIP REPEAT-CONTAINING PROTEIN"/>
    <property type="match status" value="1"/>
</dbReference>
<reference evidence="2" key="1">
    <citation type="submission" date="2020-01" db="EMBL/GenBank/DDBJ databases">
        <title>Development of genomics and gene disruption for Polysphondylium violaceum indicates a role for the polyketide synthase stlB in stalk morphogenesis.</title>
        <authorList>
            <person name="Narita B."/>
            <person name="Kawabe Y."/>
            <person name="Kin K."/>
            <person name="Saito T."/>
            <person name="Gibbs R."/>
            <person name="Kuspa A."/>
            <person name="Muzny D."/>
            <person name="Queller D."/>
            <person name="Richards S."/>
            <person name="Strassman J."/>
            <person name="Sucgang R."/>
            <person name="Worley K."/>
            <person name="Schaap P."/>
        </authorList>
    </citation>
    <scope>NUCLEOTIDE SEQUENCE</scope>
    <source>
        <strain evidence="2">QSvi11</strain>
    </source>
</reference>
<accession>A0A8J4Q571</accession>
<dbReference type="AlphaFoldDB" id="A0A8J4Q571"/>
<keyword evidence="1" id="KW-0677">Repeat</keyword>
<comment type="caution">
    <text evidence="2">The sequence shown here is derived from an EMBL/GenBank/DDBJ whole genome shotgun (WGS) entry which is preliminary data.</text>
</comment>
<protein>
    <submittedName>
        <fullName evidence="2">Uncharacterized protein</fullName>
    </submittedName>
</protein>
<dbReference type="Proteomes" id="UP000695562">
    <property type="component" value="Unassembled WGS sequence"/>
</dbReference>
<proteinExistence type="predicted"/>
<dbReference type="InterPro" id="IPR008615">
    <property type="entry name" value="FNIP"/>
</dbReference>
<gene>
    <name evidence="2" type="ORF">CYY_000254</name>
</gene>
<dbReference type="InterPro" id="IPR051251">
    <property type="entry name" value="STK_FNIP-Repeat"/>
</dbReference>